<name>A0A6S7HHY3_PARCT</name>
<dbReference type="GO" id="GO:0005634">
    <property type="term" value="C:nucleus"/>
    <property type="evidence" value="ECO:0007669"/>
    <property type="project" value="UniProtKB-SubCell"/>
</dbReference>
<feature type="compositionally biased region" description="Low complexity" evidence="4">
    <location>
        <begin position="497"/>
        <end position="506"/>
    </location>
</feature>
<proteinExistence type="inferred from homology"/>
<dbReference type="Proteomes" id="UP001152795">
    <property type="component" value="Unassembled WGS sequence"/>
</dbReference>
<evidence type="ECO:0000256" key="4">
    <source>
        <dbReference type="SAM" id="MobiDB-lite"/>
    </source>
</evidence>
<dbReference type="EMBL" id="CACRXK020004761">
    <property type="protein sequence ID" value="CAB4003909.1"/>
    <property type="molecule type" value="Genomic_DNA"/>
</dbReference>
<evidence type="ECO:0000313" key="5">
    <source>
        <dbReference type="EMBL" id="CAB4003909.1"/>
    </source>
</evidence>
<evidence type="ECO:0000256" key="2">
    <source>
        <dbReference type="ARBA" id="ARBA00007267"/>
    </source>
</evidence>
<evidence type="ECO:0000313" key="6">
    <source>
        <dbReference type="Proteomes" id="UP001152795"/>
    </source>
</evidence>
<keyword evidence="6" id="KW-1185">Reference proteome</keyword>
<feature type="compositionally biased region" description="Pro residues" evidence="4">
    <location>
        <begin position="484"/>
        <end position="496"/>
    </location>
</feature>
<evidence type="ECO:0000256" key="1">
    <source>
        <dbReference type="ARBA" id="ARBA00004123"/>
    </source>
</evidence>
<comment type="caution">
    <text evidence="5">The sequence shown here is derived from an EMBL/GenBank/DDBJ whole genome shotgun (WGS) entry which is preliminary data.</text>
</comment>
<gene>
    <name evidence="5" type="ORF">PACLA_8A038331</name>
</gene>
<dbReference type="PANTHER" id="PTHR46704:SF9">
    <property type="entry name" value="BHLH DOMAIN-CONTAINING PROTEIN"/>
    <property type="match status" value="1"/>
</dbReference>
<protein>
    <submittedName>
        <fullName evidence="5">Uncharacterized protein</fullName>
    </submittedName>
</protein>
<sequence>MCILNCKHDNDECITKFSKTSREVVYKAAQLRNDDGVISILDSFGENHPSSCYGYHRKCYQKYTHKRLLQKLHEETIEPEASTSTASTDTEIAVRVPSKRKCRGGKILADRDCCICKKKKTAQSGSGYEQLEKCVTENGARTLQLAATYEDYSFLQTEVAGIDWQTIVAKEYYYHRSCYRHIVRKREPKAAEKNEDKIMNEVFKYIEEKVINECEVLRMADISRKYSDLVEQSLGDEDHNVIVPKAQNLKEKLQRFFGNKIGFWHPSSGSELLFNDGVDKGQLVEVAVRAKLANLKWEAKSAEEKTTEVAREIRKELLEAPPAYPSWPPSENDFLSSKTPIPKLTARLLEGILVKTPGQSPKATRLVSSIGQDLLYHTNSGKKQISKHATFSFLIKRKTGSKQVVTWANKFGHGISYNDVLVLETHLAMEHSKNQVHRSFTPSIIQPSRFVTFVWDNNDINPESLKGLSLHCTNGIIIQSSAPSPAPAPEPVPEPLSTPLSPTASSINKTRKPRSFQPMVTEIPPYIQFKRKNTEDQIDVELNLYNKELELSHAIDTLWVIARSQASKNGRQQTIPNWTGYNYLVCNDDDNSFHKIGYLPAINQSPTSHDTVLELLSQSKLKAEKLQLTETDVVLDMAIYAKAVEILMNPRYIDLKKFIVLRLGAFHTMCIFIAVIGKRFSDAGLRDIVIESNLLGESSVDQMLKGKHYNNAMRILKYLYDAVKRHMIESFEQSVMERTGHLNISGYKELTESLELHRFLSSPTEDSLETLHESHKEVINQIHSYQNSLLTGSLGPTACIWSSFLQMVQTLLDFARSIKLGDWKIHLQSTENMLPWMFAYDRPNYARFLTYYLVNMQKLPETHPSIHQQFEAGHFSVRRQQGKFNKIPSDQAIEQTINRQQKCAGGIIGFSTSDGTVQRWTLTSHIAAKSQSWLEEFLGMSDDKCITKDLAEKRILHDEECTLRSYDLIKEWGTPFCENTRLIHLSSGLECTSEVELDMVDAEKKGKEALVSFIEKRIESNEEDLYIPISKMKLKTFASMKMKKSCSVKELNLTLKADRDIFARLLVICGKREISLSDVFAFSLGPIPWSLATLDGSLTKTVKSKLLNAIENDVDDATVSALPDECVRVYDGMVIIQQLPSVCLATFGDISEYVLKRITSHSSKVIYMATDQYYDCSLKGSERKRRASAGNIRVQINRRDQKPPKQFKKYLSDGSNKVDLVKFLLLDWSDPERFREVIMGRVIFLIVECKAYRLQVMENRVTSTPEEDLSSDQEEADTKMFLCCLHAIRYFSCENICIFTVDSDVAILAIYYKNYIPCNLFVEIGSKAKKRIIRIARISETIGKELSDALPALHAVSGCDTTSAFFGIGKQKFYKVVNNSDRFKEVLAQMGNTFDFDLDLFPVFQEMIAACYGIKNCTKINEARYRKFCTKAKIPDPQQLPPTEDELLLHCKRANYVTCIWKSALVATINPPRPTGYGWVETDGILEVKWMSQKPAPDSLLEFLACGCKKSKCQNNMCICVANGLNCTDLCNCNTCANGLPDEDDLTRNDVFDMDDDTDD</sequence>
<accession>A0A6S7HHY3</accession>
<keyword evidence="3" id="KW-0539">Nucleus</keyword>
<organism evidence="5 6">
    <name type="scientific">Paramuricea clavata</name>
    <name type="common">Red gorgonian</name>
    <name type="synonym">Violescent sea-whip</name>
    <dbReference type="NCBI Taxonomy" id="317549"/>
    <lineage>
        <taxon>Eukaryota</taxon>
        <taxon>Metazoa</taxon>
        <taxon>Cnidaria</taxon>
        <taxon>Anthozoa</taxon>
        <taxon>Octocorallia</taxon>
        <taxon>Malacalcyonacea</taxon>
        <taxon>Plexauridae</taxon>
        <taxon>Paramuricea</taxon>
    </lineage>
</organism>
<feature type="region of interest" description="Disordered" evidence="4">
    <location>
        <begin position="481"/>
        <end position="512"/>
    </location>
</feature>
<dbReference type="SMART" id="SM01114">
    <property type="entry name" value="CXC"/>
    <property type="match status" value="1"/>
</dbReference>
<dbReference type="Pfam" id="PF03638">
    <property type="entry name" value="TCR"/>
    <property type="match status" value="1"/>
</dbReference>
<dbReference type="OrthoDB" id="6149742at2759"/>
<comment type="subcellular location">
    <subcellularLocation>
        <location evidence="1">Nucleus</location>
    </subcellularLocation>
</comment>
<comment type="similarity">
    <text evidence="2">Belongs to the lin-54 family.</text>
</comment>
<reference evidence="5" key="1">
    <citation type="submission" date="2020-04" db="EMBL/GenBank/DDBJ databases">
        <authorList>
            <person name="Alioto T."/>
            <person name="Alioto T."/>
            <person name="Gomez Garrido J."/>
        </authorList>
    </citation>
    <scope>NUCLEOTIDE SEQUENCE</scope>
    <source>
        <strain evidence="5">A484AB</strain>
    </source>
</reference>
<evidence type="ECO:0000256" key="3">
    <source>
        <dbReference type="ARBA" id="ARBA00023242"/>
    </source>
</evidence>
<dbReference type="InterPro" id="IPR033467">
    <property type="entry name" value="Tesmin/TSO1-like_CXC"/>
</dbReference>
<dbReference type="PROSITE" id="PS51634">
    <property type="entry name" value="CRC"/>
    <property type="match status" value="1"/>
</dbReference>
<dbReference type="InterPro" id="IPR005172">
    <property type="entry name" value="CRC"/>
</dbReference>
<dbReference type="PANTHER" id="PTHR46704">
    <property type="entry name" value="CXC DOMAIN-CONTAINING PROTEIN-RELATED"/>
    <property type="match status" value="1"/>
</dbReference>